<comment type="caution">
    <text evidence="2">The sequence shown here is derived from an EMBL/GenBank/DDBJ whole genome shotgun (WGS) entry which is preliminary data.</text>
</comment>
<evidence type="ECO:0000313" key="3">
    <source>
        <dbReference type="Proteomes" id="UP001151760"/>
    </source>
</evidence>
<feature type="region of interest" description="Disordered" evidence="1">
    <location>
        <begin position="59"/>
        <end position="82"/>
    </location>
</feature>
<proteinExistence type="predicted"/>
<gene>
    <name evidence="2" type="ORF">Tco_0988716</name>
</gene>
<evidence type="ECO:0000256" key="1">
    <source>
        <dbReference type="SAM" id="MobiDB-lite"/>
    </source>
</evidence>
<keyword evidence="3" id="KW-1185">Reference proteome</keyword>
<sequence>MYVDDPSSSEILYEHYFSRLRQEIKNQLVLAITPLIGFSGEITISVQWDYWKTRGQKITSGSIDSSRNAKDPGRRRSNYPKK</sequence>
<organism evidence="2 3">
    <name type="scientific">Tanacetum coccineum</name>
    <dbReference type="NCBI Taxonomy" id="301880"/>
    <lineage>
        <taxon>Eukaryota</taxon>
        <taxon>Viridiplantae</taxon>
        <taxon>Streptophyta</taxon>
        <taxon>Embryophyta</taxon>
        <taxon>Tracheophyta</taxon>
        <taxon>Spermatophyta</taxon>
        <taxon>Magnoliopsida</taxon>
        <taxon>eudicotyledons</taxon>
        <taxon>Gunneridae</taxon>
        <taxon>Pentapetalae</taxon>
        <taxon>asterids</taxon>
        <taxon>campanulids</taxon>
        <taxon>Asterales</taxon>
        <taxon>Asteraceae</taxon>
        <taxon>Asteroideae</taxon>
        <taxon>Anthemideae</taxon>
        <taxon>Anthemidinae</taxon>
        <taxon>Tanacetum</taxon>
    </lineage>
</organism>
<reference evidence="2" key="2">
    <citation type="submission" date="2022-01" db="EMBL/GenBank/DDBJ databases">
        <authorList>
            <person name="Yamashiro T."/>
            <person name="Shiraishi A."/>
            <person name="Satake H."/>
            <person name="Nakayama K."/>
        </authorList>
    </citation>
    <scope>NUCLEOTIDE SEQUENCE</scope>
</reference>
<accession>A0ABQ5ESZ5</accession>
<reference evidence="2" key="1">
    <citation type="journal article" date="2022" name="Int. J. Mol. Sci.">
        <title>Draft Genome of Tanacetum Coccineum: Genomic Comparison of Closely Related Tanacetum-Family Plants.</title>
        <authorList>
            <person name="Yamashiro T."/>
            <person name="Shiraishi A."/>
            <person name="Nakayama K."/>
            <person name="Satake H."/>
        </authorList>
    </citation>
    <scope>NUCLEOTIDE SEQUENCE</scope>
</reference>
<dbReference type="EMBL" id="BQNB010016607">
    <property type="protein sequence ID" value="GJT53662.1"/>
    <property type="molecule type" value="Genomic_DNA"/>
</dbReference>
<evidence type="ECO:0000313" key="2">
    <source>
        <dbReference type="EMBL" id="GJT53662.1"/>
    </source>
</evidence>
<dbReference type="Proteomes" id="UP001151760">
    <property type="component" value="Unassembled WGS sequence"/>
</dbReference>
<name>A0ABQ5ESZ5_9ASTR</name>
<protein>
    <submittedName>
        <fullName evidence="2">Uncharacterized protein</fullName>
    </submittedName>
</protein>